<protein>
    <recommendedName>
        <fullName evidence="4 14">Ferric uptake regulation protein</fullName>
    </recommendedName>
</protein>
<evidence type="ECO:0000256" key="7">
    <source>
        <dbReference type="ARBA" id="ARBA00022723"/>
    </source>
</evidence>
<comment type="subcellular location">
    <subcellularLocation>
        <location evidence="1 14">Cytoplasm</location>
    </subcellularLocation>
</comment>
<evidence type="ECO:0000313" key="15">
    <source>
        <dbReference type="EMBL" id="SUX24281.1"/>
    </source>
</evidence>
<dbReference type="FunFam" id="1.10.10.10:FF:000007">
    <property type="entry name" value="Ferric uptake regulation protein"/>
    <property type="match status" value="1"/>
</dbReference>
<keyword evidence="6 14" id="KW-0678">Repressor</keyword>
<evidence type="ECO:0000313" key="16">
    <source>
        <dbReference type="Proteomes" id="UP000254572"/>
    </source>
</evidence>
<dbReference type="GO" id="GO:0003700">
    <property type="term" value="F:DNA-binding transcription factor activity"/>
    <property type="evidence" value="ECO:0007669"/>
    <property type="project" value="UniProtKB-UniRule"/>
</dbReference>
<sequence>MTTLHGDENDMSSQIKKAGLKVTGPRMKILEIMERETTDNARHLSAEDVYKILLKADEDIGLATVYRVLTQFEQAGILKRHNFEGNHSVFEINNGDHHNHLICVKTGKVVEFYDKTIAERLKEVAREYGYELEDHSLILYGVYNGDLAK</sequence>
<comment type="subunit">
    <text evidence="3 14">Homodimer.</text>
</comment>
<accession>A0A381EB87</accession>
<dbReference type="PANTHER" id="PTHR33202:SF2">
    <property type="entry name" value="FERRIC UPTAKE REGULATION PROTEIN"/>
    <property type="match status" value="1"/>
</dbReference>
<dbReference type="Proteomes" id="UP000254572">
    <property type="component" value="Unassembled WGS sequence"/>
</dbReference>
<evidence type="ECO:0000256" key="5">
    <source>
        <dbReference type="ARBA" id="ARBA00022490"/>
    </source>
</evidence>
<dbReference type="Gene3D" id="1.10.10.10">
    <property type="entry name" value="Winged helix-like DNA-binding domain superfamily/Winged helix DNA-binding domain"/>
    <property type="match status" value="1"/>
</dbReference>
<evidence type="ECO:0000256" key="13">
    <source>
        <dbReference type="PIRSR" id="PIRSR602481-2"/>
    </source>
</evidence>
<keyword evidence="16" id="KW-1185">Reference proteome</keyword>
<keyword evidence="9 14" id="KW-0805">Transcription regulation</keyword>
<feature type="binding site" evidence="13">
    <location>
        <position position="135"/>
    </location>
    <ligand>
        <name>Fe cation</name>
        <dbReference type="ChEBI" id="CHEBI:24875"/>
    </ligand>
</feature>
<proteinExistence type="inferred from homology"/>
<keyword evidence="8 12" id="KW-0862">Zinc</keyword>
<evidence type="ECO:0000256" key="1">
    <source>
        <dbReference type="ARBA" id="ARBA00004496"/>
    </source>
</evidence>
<dbReference type="InterPro" id="IPR002481">
    <property type="entry name" value="FUR"/>
</dbReference>
<dbReference type="EMBL" id="UFUW01000001">
    <property type="protein sequence ID" value="SUX24281.1"/>
    <property type="molecule type" value="Genomic_DNA"/>
</dbReference>
<evidence type="ECO:0000256" key="2">
    <source>
        <dbReference type="ARBA" id="ARBA00007957"/>
    </source>
</evidence>
<dbReference type="InterPro" id="IPR043135">
    <property type="entry name" value="Fur_C"/>
</dbReference>
<evidence type="ECO:0000256" key="10">
    <source>
        <dbReference type="ARBA" id="ARBA00023125"/>
    </source>
</evidence>
<dbReference type="Gene3D" id="3.30.1490.190">
    <property type="match status" value="1"/>
</dbReference>
<evidence type="ECO:0000256" key="12">
    <source>
        <dbReference type="PIRSR" id="PIRSR602481-1"/>
    </source>
</evidence>
<evidence type="ECO:0000256" key="4">
    <source>
        <dbReference type="ARBA" id="ARBA00020910"/>
    </source>
</evidence>
<dbReference type="PANTHER" id="PTHR33202">
    <property type="entry name" value="ZINC UPTAKE REGULATION PROTEIN"/>
    <property type="match status" value="1"/>
</dbReference>
<gene>
    <name evidence="14 15" type="primary">fur</name>
    <name evidence="15" type="ORF">NCTC13294_01787</name>
</gene>
<keyword evidence="5 14" id="KW-0963">Cytoplasm</keyword>
<keyword evidence="10 14" id="KW-0238">DNA-binding</keyword>
<dbReference type="AlphaFoldDB" id="A0A381EB87"/>
<evidence type="ECO:0000256" key="3">
    <source>
        <dbReference type="ARBA" id="ARBA00011738"/>
    </source>
</evidence>
<comment type="similarity">
    <text evidence="2 14">Belongs to the Fur family.</text>
</comment>
<feature type="binding site" evidence="12">
    <location>
        <position position="103"/>
    </location>
    <ligand>
        <name>Zn(2+)</name>
        <dbReference type="ChEBI" id="CHEBI:29105"/>
    </ligand>
</feature>
<evidence type="ECO:0000256" key="8">
    <source>
        <dbReference type="ARBA" id="ARBA00022833"/>
    </source>
</evidence>
<comment type="cofactor">
    <cofactor evidence="12">
        <name>Zn(2+)</name>
        <dbReference type="ChEBI" id="CHEBI:29105"/>
    </cofactor>
    <text evidence="12">Binds 1 zinc ion per subunit.</text>
</comment>
<comment type="cofactor">
    <cofactor evidence="13">
        <name>Mn(2+)</name>
        <dbReference type="ChEBI" id="CHEBI:29035"/>
    </cofactor>
    <cofactor evidence="13">
        <name>Fe(2+)</name>
        <dbReference type="ChEBI" id="CHEBI:29033"/>
    </cofactor>
    <text evidence="13">Binds 1 Mn(2+) or Fe(2+) ion per subunit.</text>
</comment>
<dbReference type="GO" id="GO:0045892">
    <property type="term" value="P:negative regulation of DNA-templated transcription"/>
    <property type="evidence" value="ECO:0007669"/>
    <property type="project" value="TreeGrafter"/>
</dbReference>
<dbReference type="InterPro" id="IPR036388">
    <property type="entry name" value="WH-like_DNA-bd_sf"/>
</dbReference>
<keyword evidence="13 14" id="KW-0408">Iron</keyword>
<keyword evidence="7 12" id="KW-0479">Metal-binding</keyword>
<name>A0A381EB87_9GAMM</name>
<dbReference type="NCBIfam" id="NF006999">
    <property type="entry name" value="PRK09462.1"/>
    <property type="match status" value="1"/>
</dbReference>
<dbReference type="InterPro" id="IPR036390">
    <property type="entry name" value="WH_DNA-bd_sf"/>
</dbReference>
<evidence type="ECO:0000256" key="6">
    <source>
        <dbReference type="ARBA" id="ARBA00022491"/>
    </source>
</evidence>
<dbReference type="SUPFAM" id="SSF46785">
    <property type="entry name" value="Winged helix' DNA-binding domain"/>
    <property type="match status" value="1"/>
</dbReference>
<dbReference type="CDD" id="cd07153">
    <property type="entry name" value="Fur_like"/>
    <property type="match status" value="1"/>
</dbReference>
<dbReference type="GO" id="GO:1900705">
    <property type="term" value="P:negative regulation of siderophore biosynthetic process"/>
    <property type="evidence" value="ECO:0007669"/>
    <property type="project" value="TreeGrafter"/>
</dbReference>
<evidence type="ECO:0000256" key="9">
    <source>
        <dbReference type="ARBA" id="ARBA00023015"/>
    </source>
</evidence>
<dbReference type="GO" id="GO:0008270">
    <property type="term" value="F:zinc ion binding"/>
    <property type="evidence" value="ECO:0007669"/>
    <property type="project" value="TreeGrafter"/>
</dbReference>
<feature type="binding site" evidence="13">
    <location>
        <position position="97"/>
    </location>
    <ligand>
        <name>Fe cation</name>
        <dbReference type="ChEBI" id="CHEBI:24875"/>
    </ligand>
</feature>
<dbReference type="Pfam" id="PF01475">
    <property type="entry name" value="FUR"/>
    <property type="match status" value="1"/>
</dbReference>
<dbReference type="GO" id="GO:0005829">
    <property type="term" value="C:cytosol"/>
    <property type="evidence" value="ECO:0007669"/>
    <property type="project" value="TreeGrafter"/>
</dbReference>
<evidence type="ECO:0000256" key="11">
    <source>
        <dbReference type="ARBA" id="ARBA00023163"/>
    </source>
</evidence>
<evidence type="ECO:0000256" key="14">
    <source>
        <dbReference type="RuleBase" id="RU364037"/>
    </source>
</evidence>
<organism evidence="15 16">
    <name type="scientific">Cardiobacterium valvarum</name>
    <dbReference type="NCBI Taxonomy" id="194702"/>
    <lineage>
        <taxon>Bacteria</taxon>
        <taxon>Pseudomonadati</taxon>
        <taxon>Pseudomonadota</taxon>
        <taxon>Gammaproteobacteria</taxon>
        <taxon>Cardiobacteriales</taxon>
        <taxon>Cardiobacteriaceae</taxon>
        <taxon>Cardiobacterium</taxon>
    </lineage>
</organism>
<dbReference type="GO" id="GO:0000976">
    <property type="term" value="F:transcription cis-regulatory region binding"/>
    <property type="evidence" value="ECO:0007669"/>
    <property type="project" value="TreeGrafter"/>
</dbReference>
<keyword evidence="11 14" id="KW-0804">Transcription</keyword>
<reference evidence="15 16" key="1">
    <citation type="submission" date="2018-06" db="EMBL/GenBank/DDBJ databases">
        <authorList>
            <consortium name="Pathogen Informatics"/>
            <person name="Doyle S."/>
        </authorList>
    </citation>
    <scope>NUCLEOTIDE SEQUENCE [LARGE SCALE GENOMIC DNA]</scope>
    <source>
        <strain evidence="15 16">NCTC13294</strain>
    </source>
</reference>